<proteinExistence type="predicted"/>
<gene>
    <name evidence="3" type="ORF">RCIX1033</name>
</gene>
<dbReference type="InterPro" id="IPR015943">
    <property type="entry name" value="WD40/YVTN_repeat-like_dom_sf"/>
</dbReference>
<keyword evidence="1" id="KW-1133">Transmembrane helix</keyword>
<keyword evidence="4" id="KW-1185">Reference proteome</keyword>
<accession>Q0W5H8</accession>
<dbReference type="OrthoDB" id="50161at2157"/>
<dbReference type="STRING" id="351160.RCIX1033"/>
<dbReference type="Pfam" id="PF13360">
    <property type="entry name" value="PQQ_2"/>
    <property type="match status" value="1"/>
</dbReference>
<feature type="transmembrane region" description="Helical" evidence="1">
    <location>
        <begin position="409"/>
        <end position="426"/>
    </location>
</feature>
<dbReference type="InterPro" id="IPR002372">
    <property type="entry name" value="PQQ_rpt_dom"/>
</dbReference>
<keyword evidence="1" id="KW-0812">Transmembrane</keyword>
<dbReference type="GeneID" id="5143190"/>
<dbReference type="KEGG" id="rci:RCIX1033"/>
<dbReference type="EMBL" id="AM114193">
    <property type="protein sequence ID" value="CAJ36365.1"/>
    <property type="molecule type" value="Genomic_DNA"/>
</dbReference>
<dbReference type="SMART" id="SM00564">
    <property type="entry name" value="PQQ"/>
    <property type="match status" value="7"/>
</dbReference>
<evidence type="ECO:0000313" key="3">
    <source>
        <dbReference type="EMBL" id="CAJ36365.1"/>
    </source>
</evidence>
<dbReference type="InterPro" id="IPR011047">
    <property type="entry name" value="Quinoprotein_ADH-like_sf"/>
</dbReference>
<protein>
    <recommendedName>
        <fullName evidence="2">Pyrrolo-quinoline quinone repeat domain-containing protein</fullName>
    </recommendedName>
</protein>
<dbReference type="eggNOG" id="arCOG02556">
    <property type="taxonomic scope" value="Archaea"/>
</dbReference>
<feature type="domain" description="Pyrrolo-quinoline quinone repeat" evidence="2">
    <location>
        <begin position="202"/>
        <end position="335"/>
    </location>
</feature>
<reference evidence="3 4" key="1">
    <citation type="journal article" date="2006" name="Science">
        <title>Genome of rice cluster I archaea -- the key methane producers in the rice rhizosphere.</title>
        <authorList>
            <person name="Erkel C."/>
            <person name="Kube M."/>
            <person name="Reinhardt R."/>
            <person name="Liesack W."/>
        </authorList>
    </citation>
    <scope>NUCLEOTIDE SEQUENCE [LARGE SCALE GENOMIC DNA]</scope>
    <source>
        <strain evidence="4">DSM 22066 / NBRC 105507 / MRE50</strain>
    </source>
</reference>
<keyword evidence="1" id="KW-0472">Membrane</keyword>
<dbReference type="PANTHER" id="PTHR34512:SF30">
    <property type="entry name" value="OUTER MEMBRANE PROTEIN ASSEMBLY FACTOR BAMB"/>
    <property type="match status" value="1"/>
</dbReference>
<dbReference type="InterPro" id="IPR011048">
    <property type="entry name" value="Haem_d1_sf"/>
</dbReference>
<dbReference type="SUPFAM" id="SSF50998">
    <property type="entry name" value="Quinoprotein alcohol dehydrogenase-like"/>
    <property type="match status" value="1"/>
</dbReference>
<dbReference type="RefSeq" id="WP_012036158.1">
    <property type="nucleotide sequence ID" value="NC_009464.1"/>
</dbReference>
<dbReference type="PANTHER" id="PTHR34512">
    <property type="entry name" value="CELL SURFACE PROTEIN"/>
    <property type="match status" value="1"/>
</dbReference>
<dbReference type="InterPro" id="IPR018391">
    <property type="entry name" value="PQQ_b-propeller_rpt"/>
</dbReference>
<sequence>MLRLRRFALIASLIVFAVALFAQPAMAEQPEQEWTYSTNAYITGSPVYQNNVLYVGTQSGKLYSLYAPYGSAQWTFTTDNKTPTAISAAPLVATDEVTRQRMIYFGSGQGTLFAVDINGKEVWRFQADSSIDCTPVLYNGVIFFGTFNGKVYALSAEDGNQCWNFTADGWISDGLAAMDNQIYFGSWDGHLYSLDVGNGKQKLKVDLNSRVNAPVVSGDNIYVGTQDGVLYCINRFSGNVQWKFETDGAIVSRPLVQLNTVYFGSADGNLYAVNETNGRQIWKFAAQNGIRATPGFDSGILYFGSSDGHVYAVDARMGLEYWRYNAGSAVDTTPMAGLGTDRKKHLYFATVNGDVISLMLPDSLIMATPTPNPSPTVTPTIVPTPTVTVTPTPVPLPTAGPEPQSSWCPLPGLLAAALAVVGIVYYRRR</sequence>
<dbReference type="Proteomes" id="UP000000663">
    <property type="component" value="Chromosome"/>
</dbReference>
<organism evidence="3 4">
    <name type="scientific">Methanocella arvoryzae (strain DSM 22066 / NBRC 105507 / MRE50)</name>
    <dbReference type="NCBI Taxonomy" id="351160"/>
    <lineage>
        <taxon>Archaea</taxon>
        <taxon>Methanobacteriati</taxon>
        <taxon>Methanobacteriota</taxon>
        <taxon>Stenosarchaea group</taxon>
        <taxon>Methanomicrobia</taxon>
        <taxon>Methanocellales</taxon>
        <taxon>Methanocellaceae</taxon>
        <taxon>Methanocella</taxon>
    </lineage>
</organism>
<dbReference type="Gene3D" id="2.130.10.10">
    <property type="entry name" value="YVTN repeat-like/Quinoprotein amine dehydrogenase"/>
    <property type="match status" value="2"/>
</dbReference>
<dbReference type="Gene3D" id="2.40.128.630">
    <property type="match status" value="1"/>
</dbReference>
<evidence type="ECO:0000259" key="2">
    <source>
        <dbReference type="Pfam" id="PF13360"/>
    </source>
</evidence>
<evidence type="ECO:0000256" key="1">
    <source>
        <dbReference type="SAM" id="Phobius"/>
    </source>
</evidence>
<dbReference type="AlphaFoldDB" id="Q0W5H8"/>
<dbReference type="SUPFAM" id="SSF51004">
    <property type="entry name" value="C-terminal (heme d1) domain of cytochrome cd1-nitrite reductase"/>
    <property type="match status" value="1"/>
</dbReference>
<evidence type="ECO:0000313" key="4">
    <source>
        <dbReference type="Proteomes" id="UP000000663"/>
    </source>
</evidence>
<name>Q0W5H8_METAR</name>